<dbReference type="RefSeq" id="WP_270881003.1">
    <property type="nucleotide sequence ID" value="NZ_JAQFVF010000044.1"/>
</dbReference>
<proteinExistence type="predicted"/>
<evidence type="ECO:0000313" key="2">
    <source>
        <dbReference type="Proteomes" id="UP001596044"/>
    </source>
</evidence>
<dbReference type="EMBL" id="JBHSMJ010000040">
    <property type="protein sequence ID" value="MFC5452027.1"/>
    <property type="molecule type" value="Genomic_DNA"/>
</dbReference>
<organism evidence="1 2">
    <name type="scientific">Paenibacillus aestuarii</name>
    <dbReference type="NCBI Taxonomy" id="516965"/>
    <lineage>
        <taxon>Bacteria</taxon>
        <taxon>Bacillati</taxon>
        <taxon>Bacillota</taxon>
        <taxon>Bacilli</taxon>
        <taxon>Bacillales</taxon>
        <taxon>Paenibacillaceae</taxon>
        <taxon>Paenibacillus</taxon>
    </lineage>
</organism>
<name>A0ABW0KH22_9BACL</name>
<accession>A0ABW0KH22</accession>
<gene>
    <name evidence="1" type="ORF">ACFPOG_27865</name>
</gene>
<reference evidence="2" key="1">
    <citation type="journal article" date="2019" name="Int. J. Syst. Evol. Microbiol.">
        <title>The Global Catalogue of Microorganisms (GCM) 10K type strain sequencing project: providing services to taxonomists for standard genome sequencing and annotation.</title>
        <authorList>
            <consortium name="The Broad Institute Genomics Platform"/>
            <consortium name="The Broad Institute Genome Sequencing Center for Infectious Disease"/>
            <person name="Wu L."/>
            <person name="Ma J."/>
        </authorList>
    </citation>
    <scope>NUCLEOTIDE SEQUENCE [LARGE SCALE GENOMIC DNA]</scope>
    <source>
        <strain evidence="2">KACC 11904</strain>
    </source>
</reference>
<evidence type="ECO:0000313" key="1">
    <source>
        <dbReference type="EMBL" id="MFC5452027.1"/>
    </source>
</evidence>
<protein>
    <submittedName>
        <fullName evidence="1">Uncharacterized protein</fullName>
    </submittedName>
</protein>
<sequence>MHYHIVQKVDVVDMNNEIISEVFFEHGDFTTTPLSIGTTIIMYPLGLKGFEVVYDRRFNNPSKYKVEEIEINLMQEPTVTRVFLEPVKLILGQHDIGEM</sequence>
<keyword evidence="2" id="KW-1185">Reference proteome</keyword>
<comment type="caution">
    <text evidence="1">The sequence shown here is derived from an EMBL/GenBank/DDBJ whole genome shotgun (WGS) entry which is preliminary data.</text>
</comment>
<dbReference type="Proteomes" id="UP001596044">
    <property type="component" value="Unassembled WGS sequence"/>
</dbReference>